<name>A0AA88XHM9_PINIB</name>
<feature type="compositionally biased region" description="Pro residues" evidence="10">
    <location>
        <begin position="15"/>
        <end position="26"/>
    </location>
</feature>
<evidence type="ECO:0000256" key="1">
    <source>
        <dbReference type="ARBA" id="ARBA00004651"/>
    </source>
</evidence>
<organism evidence="11 12">
    <name type="scientific">Pinctada imbricata</name>
    <name type="common">Atlantic pearl-oyster</name>
    <name type="synonym">Pinctada martensii</name>
    <dbReference type="NCBI Taxonomy" id="66713"/>
    <lineage>
        <taxon>Eukaryota</taxon>
        <taxon>Metazoa</taxon>
        <taxon>Spiralia</taxon>
        <taxon>Lophotrochozoa</taxon>
        <taxon>Mollusca</taxon>
        <taxon>Bivalvia</taxon>
        <taxon>Autobranchia</taxon>
        <taxon>Pteriomorphia</taxon>
        <taxon>Pterioida</taxon>
        <taxon>Pterioidea</taxon>
        <taxon>Pteriidae</taxon>
        <taxon>Pinctada</taxon>
    </lineage>
</organism>
<dbReference type="GO" id="GO:0005921">
    <property type="term" value="C:gap junction"/>
    <property type="evidence" value="ECO:0007669"/>
    <property type="project" value="UniProtKB-UniRule"/>
</dbReference>
<dbReference type="EMBL" id="VSWD01000014">
    <property type="protein sequence ID" value="KAK3083016.1"/>
    <property type="molecule type" value="Genomic_DNA"/>
</dbReference>
<evidence type="ECO:0000256" key="7">
    <source>
        <dbReference type="ARBA" id="ARBA00023136"/>
    </source>
</evidence>
<gene>
    <name evidence="9" type="primary">inx</name>
    <name evidence="11" type="ORF">FSP39_011746</name>
</gene>
<comment type="subcellular location">
    <subcellularLocation>
        <location evidence="1 9">Cell membrane</location>
        <topology evidence="1 9">Multi-pass membrane protein</topology>
    </subcellularLocation>
</comment>
<keyword evidence="5 9" id="KW-1133">Transmembrane helix</keyword>
<dbReference type="PRINTS" id="PR01262">
    <property type="entry name" value="INNEXIN"/>
</dbReference>
<evidence type="ECO:0000256" key="2">
    <source>
        <dbReference type="ARBA" id="ARBA00022448"/>
    </source>
</evidence>
<dbReference type="Proteomes" id="UP001186944">
    <property type="component" value="Unassembled WGS sequence"/>
</dbReference>
<dbReference type="InterPro" id="IPR000990">
    <property type="entry name" value="Innexin"/>
</dbReference>
<evidence type="ECO:0000256" key="9">
    <source>
        <dbReference type="RuleBase" id="RU010713"/>
    </source>
</evidence>
<comment type="caution">
    <text evidence="11">The sequence shown here is derived from an EMBL/GenBank/DDBJ whole genome shotgun (WGS) entry which is preliminary data.</text>
</comment>
<comment type="function">
    <text evidence="9">Structural component of the gap junctions.</text>
</comment>
<evidence type="ECO:0000256" key="3">
    <source>
        <dbReference type="ARBA" id="ARBA00022475"/>
    </source>
</evidence>
<protein>
    <recommendedName>
        <fullName evidence="9">Innexin</fullName>
    </recommendedName>
</protein>
<dbReference type="PROSITE" id="PS51013">
    <property type="entry name" value="PANNEXIN"/>
    <property type="match status" value="1"/>
</dbReference>
<feature type="transmembrane region" description="Helical" evidence="9">
    <location>
        <begin position="152"/>
        <end position="169"/>
    </location>
</feature>
<evidence type="ECO:0000313" key="12">
    <source>
        <dbReference type="Proteomes" id="UP001186944"/>
    </source>
</evidence>
<dbReference type="PANTHER" id="PTHR11893:SF36">
    <property type="entry name" value="INNEXIN-5"/>
    <property type="match status" value="1"/>
</dbReference>
<feature type="transmembrane region" description="Helical" evidence="9">
    <location>
        <begin position="81"/>
        <end position="100"/>
    </location>
</feature>
<accession>A0AA88XHM9</accession>
<feature type="region of interest" description="Disordered" evidence="10">
    <location>
        <begin position="11"/>
        <end position="51"/>
    </location>
</feature>
<dbReference type="Pfam" id="PF00876">
    <property type="entry name" value="Innexin"/>
    <property type="match status" value="1"/>
</dbReference>
<keyword evidence="7 9" id="KW-0472">Membrane</keyword>
<keyword evidence="3" id="KW-1003">Cell membrane</keyword>
<keyword evidence="4 9" id="KW-0812">Transmembrane</keyword>
<keyword evidence="2 9" id="KW-0813">Transport</keyword>
<evidence type="ECO:0000313" key="11">
    <source>
        <dbReference type="EMBL" id="KAK3083016.1"/>
    </source>
</evidence>
<dbReference type="GO" id="GO:0034220">
    <property type="term" value="P:monoatomic ion transmembrane transport"/>
    <property type="evidence" value="ECO:0007669"/>
    <property type="project" value="UniProtKB-KW"/>
</dbReference>
<comment type="similarity">
    <text evidence="9">Belongs to the pannexin family.</text>
</comment>
<evidence type="ECO:0000256" key="10">
    <source>
        <dbReference type="SAM" id="MobiDB-lite"/>
    </source>
</evidence>
<dbReference type="PANTHER" id="PTHR11893">
    <property type="entry name" value="INNEXIN"/>
    <property type="match status" value="1"/>
</dbReference>
<dbReference type="AlphaFoldDB" id="A0AA88XHM9"/>
<sequence length="452" mass="52910">MPTAPLVLDKFLGRKPPPTLPPPPSLDPHHQPPLVLPQDPTQIPPHPAQAQPMDHVLGTVQAQVGLRTIYDDDFIDRLNHYYTVIMLIVFTVIVSTSQYVGNPIECWCPADFTDNRVEYTNFVCWVSNTYYIPMENQIPTNIEQRMQKELTYYQWVPLILLILALLFKIPRMVWKVLVASSGISMDKLGNLAKETQFVGPDDRKKKLDHIVKYIDQWLGGIQNFRAGMCVRLRERVSVMCCVLCGRHYGNYLVTCVMVIKAIYVINAIGQLYLLNAFLGSEFSVYGFEVLDSLYKGEDWTYSPRFPRVTLCDFEIRQMTNLQRWTVQCVLPINLFNEKIFIFIWFWLVFMAFLSSFSLIVSIYSFMFPMHRKSYIRKYLLLNKMYSKTERDKAMARRFVDRYLRQDGCYVLRVFSNNANDVITSEIIKYLYQNYQKKEKDEEKNGHADEEFS</sequence>
<feature type="transmembrane region" description="Helical" evidence="9">
    <location>
        <begin position="251"/>
        <end position="273"/>
    </location>
</feature>
<evidence type="ECO:0000256" key="6">
    <source>
        <dbReference type="ARBA" id="ARBA00023065"/>
    </source>
</evidence>
<feature type="transmembrane region" description="Helical" evidence="9">
    <location>
        <begin position="339"/>
        <end position="367"/>
    </location>
</feature>
<keyword evidence="12" id="KW-1185">Reference proteome</keyword>
<keyword evidence="8 9" id="KW-0407">Ion channel</keyword>
<evidence type="ECO:0000256" key="4">
    <source>
        <dbReference type="ARBA" id="ARBA00022692"/>
    </source>
</evidence>
<evidence type="ECO:0000256" key="5">
    <source>
        <dbReference type="ARBA" id="ARBA00022989"/>
    </source>
</evidence>
<evidence type="ECO:0000256" key="8">
    <source>
        <dbReference type="ARBA" id="ARBA00023303"/>
    </source>
</evidence>
<keyword evidence="6 9" id="KW-0406">Ion transport</keyword>
<proteinExistence type="inferred from homology"/>
<reference evidence="11" key="1">
    <citation type="submission" date="2019-08" db="EMBL/GenBank/DDBJ databases">
        <title>The improved chromosome-level genome for the pearl oyster Pinctada fucata martensii using PacBio sequencing and Hi-C.</title>
        <authorList>
            <person name="Zheng Z."/>
        </authorList>
    </citation>
    <scope>NUCLEOTIDE SEQUENCE</scope>
    <source>
        <strain evidence="11">ZZ-2019</strain>
        <tissue evidence="11">Adductor muscle</tissue>
    </source>
</reference>
<dbReference type="GO" id="GO:0005886">
    <property type="term" value="C:plasma membrane"/>
    <property type="evidence" value="ECO:0007669"/>
    <property type="project" value="UniProtKB-SubCell"/>
</dbReference>